<evidence type="ECO:0000313" key="2">
    <source>
        <dbReference type="EMBL" id="PQP07214.1"/>
    </source>
</evidence>
<dbReference type="RefSeq" id="WP_105393938.1">
    <property type="nucleotide sequence ID" value="NZ_PUIQ01000123.1"/>
</dbReference>
<evidence type="ECO:0000313" key="3">
    <source>
        <dbReference type="Proteomes" id="UP000238206"/>
    </source>
</evidence>
<dbReference type="AlphaFoldDB" id="A0A2S8HXB0"/>
<name>A0A2S8HXB0_BURCE</name>
<proteinExistence type="predicted"/>
<organism evidence="2 3">
    <name type="scientific">Burkholderia cepacia</name>
    <name type="common">Pseudomonas cepacia</name>
    <dbReference type="NCBI Taxonomy" id="292"/>
    <lineage>
        <taxon>Bacteria</taxon>
        <taxon>Pseudomonadati</taxon>
        <taxon>Pseudomonadota</taxon>
        <taxon>Betaproteobacteria</taxon>
        <taxon>Burkholderiales</taxon>
        <taxon>Burkholderiaceae</taxon>
        <taxon>Burkholderia</taxon>
        <taxon>Burkholderia cepacia complex</taxon>
    </lineage>
</organism>
<dbReference type="InterPro" id="IPR009003">
    <property type="entry name" value="Peptidase_S1_PA"/>
</dbReference>
<dbReference type="EMBL" id="PUIQ01000123">
    <property type="protein sequence ID" value="PQP07214.1"/>
    <property type="molecule type" value="Genomic_DNA"/>
</dbReference>
<dbReference type="Proteomes" id="UP000238206">
    <property type="component" value="Unassembled WGS sequence"/>
</dbReference>
<comment type="caution">
    <text evidence="2">The sequence shown here is derived from an EMBL/GenBank/DDBJ whole genome shotgun (WGS) entry which is preliminary data.</text>
</comment>
<feature type="compositionally biased region" description="Low complexity" evidence="1">
    <location>
        <begin position="387"/>
        <end position="403"/>
    </location>
</feature>
<gene>
    <name evidence="2" type="ORF">C5615_38015</name>
</gene>
<dbReference type="PANTHER" id="PTHR36234">
    <property type="entry name" value="LYSYL ENDOPEPTIDASE"/>
    <property type="match status" value="1"/>
</dbReference>
<accession>A0A2S8HXB0</accession>
<dbReference type="Pfam" id="PF13365">
    <property type="entry name" value="Trypsin_2"/>
    <property type="match status" value="1"/>
</dbReference>
<sequence length="496" mass="54899">MINGTDNRIPAMQVLALDRQKFNHSMAVGEIIQNGTAKSQGTAFRVGPENRLMTNAHVFENIQDNPRGYSVRFQDQHGNTTTANIDRELARSPAAKNGLDYSLFTVNPQEFSSIKKFGHLEIDPEGAKPGQSIYLPQHSLQTGSDGRYRYDQKTIAISENPKDDPDPFFMFGRNKNYDERNPGRIQNVNPRDASWYYNPNSSEWENKENLTVQHNLDNTYGSSGAPVISSETNKVVALNNGDTTIYRPSSNRPEFTTNTASNTSDILNDLKSRYRPDVYQSIFARTENAPHQTEIAQQNTPERTPTMGANNENSDSQNAQWGLTGSENPSSQSTQTVGTTNGNSNPYNSQQVGATAGNPHPQSHPSASAYNAGSDFQNNAWWGNAGSGKPSSPSTPPASATTGNSRPENTQQVGTTNGISRPQAQTTTAQNGGPAHGESIFSNGQHRVYNENSRLWEYAYNPQVSRRANDTVWYKDQFMTQREASSQYDRARWVRA</sequence>
<evidence type="ECO:0008006" key="4">
    <source>
        <dbReference type="Google" id="ProtNLM"/>
    </source>
</evidence>
<feature type="compositionally biased region" description="Polar residues" evidence="1">
    <location>
        <begin position="404"/>
        <end position="431"/>
    </location>
</feature>
<feature type="region of interest" description="Disordered" evidence="1">
    <location>
        <begin position="285"/>
        <end position="441"/>
    </location>
</feature>
<feature type="compositionally biased region" description="Polar residues" evidence="1">
    <location>
        <begin position="289"/>
        <end position="353"/>
    </location>
</feature>
<dbReference type="SUPFAM" id="SSF50494">
    <property type="entry name" value="Trypsin-like serine proteases"/>
    <property type="match status" value="1"/>
</dbReference>
<evidence type="ECO:0000256" key="1">
    <source>
        <dbReference type="SAM" id="MobiDB-lite"/>
    </source>
</evidence>
<dbReference type="PANTHER" id="PTHR36234:SF5">
    <property type="entry name" value="LYSYL ENDOPEPTIDASE"/>
    <property type="match status" value="1"/>
</dbReference>
<protein>
    <recommendedName>
        <fullName evidence="4">Serine protease</fullName>
    </recommendedName>
</protein>
<reference evidence="2 3" key="1">
    <citation type="submission" date="2018-02" db="EMBL/GenBank/DDBJ databases">
        <title>Draft genome sequencing of Burkholderia cepacia Y14-15.</title>
        <authorList>
            <person name="Zheng B.-X."/>
        </authorList>
    </citation>
    <scope>NUCLEOTIDE SEQUENCE [LARGE SCALE GENOMIC DNA]</scope>
    <source>
        <strain evidence="2 3">Y14-15</strain>
    </source>
</reference>
<feature type="compositionally biased region" description="Polar residues" evidence="1">
    <location>
        <begin position="360"/>
        <end position="381"/>
    </location>
</feature>